<keyword evidence="2" id="KW-0472">Membrane</keyword>
<feature type="compositionally biased region" description="Low complexity" evidence="1">
    <location>
        <begin position="233"/>
        <end position="243"/>
    </location>
</feature>
<evidence type="ECO:0000313" key="4">
    <source>
        <dbReference type="EMBL" id="KAK3694397.1"/>
    </source>
</evidence>
<feature type="region of interest" description="Disordered" evidence="1">
    <location>
        <begin position="222"/>
        <end position="253"/>
    </location>
</feature>
<sequence>MKTNPTLIPPLVFLLALLLLLLLALPQATSALEEVSIGTALGKIEYHYCISKCLVPYRYSSDDLGDVLSCDPPYANPCYCATGTAAAQTASSFITSCGSSVCAAGDADVDITSHALAQPATVTRVTVVTQTVSNSAAATGTRSQGKFRFLLAIAAPLVLLQATSTKFVGPDGSPLAVSPNTASSSSDRVLNVGLGLGLGIGIPLLIALAGIAYLLRRREKRAQVQPPSPPTSPHLLSSTPASTGVTKPPQLQPSEREIHAEEGLPAPPRDENLQPEMTQAQAQVISPDTGAHPLVGPNSPVSVVPGQYEMSGESILPAELRTQTTPLVPYQNHQHYPV</sequence>
<name>A0AAE0XJ53_9PEZI</name>
<organism evidence="4 5">
    <name type="scientific">Podospora appendiculata</name>
    <dbReference type="NCBI Taxonomy" id="314037"/>
    <lineage>
        <taxon>Eukaryota</taxon>
        <taxon>Fungi</taxon>
        <taxon>Dikarya</taxon>
        <taxon>Ascomycota</taxon>
        <taxon>Pezizomycotina</taxon>
        <taxon>Sordariomycetes</taxon>
        <taxon>Sordariomycetidae</taxon>
        <taxon>Sordariales</taxon>
        <taxon>Podosporaceae</taxon>
        <taxon>Podospora</taxon>
    </lineage>
</organism>
<dbReference type="Proteomes" id="UP001270362">
    <property type="component" value="Unassembled WGS sequence"/>
</dbReference>
<dbReference type="AlphaFoldDB" id="A0AAE0XJ53"/>
<evidence type="ECO:0000256" key="1">
    <source>
        <dbReference type="SAM" id="MobiDB-lite"/>
    </source>
</evidence>
<proteinExistence type="predicted"/>
<feature type="chain" id="PRO_5042171998" description="Extracellular membrane protein CFEM domain-containing protein" evidence="3">
    <location>
        <begin position="32"/>
        <end position="338"/>
    </location>
</feature>
<feature type="signal peptide" evidence="3">
    <location>
        <begin position="1"/>
        <end position="31"/>
    </location>
</feature>
<accession>A0AAE0XJ53</accession>
<reference evidence="4" key="1">
    <citation type="journal article" date="2023" name="Mol. Phylogenet. Evol.">
        <title>Genome-scale phylogeny and comparative genomics of the fungal order Sordariales.</title>
        <authorList>
            <person name="Hensen N."/>
            <person name="Bonometti L."/>
            <person name="Westerberg I."/>
            <person name="Brannstrom I.O."/>
            <person name="Guillou S."/>
            <person name="Cros-Aarteil S."/>
            <person name="Calhoun S."/>
            <person name="Haridas S."/>
            <person name="Kuo A."/>
            <person name="Mondo S."/>
            <person name="Pangilinan J."/>
            <person name="Riley R."/>
            <person name="LaButti K."/>
            <person name="Andreopoulos B."/>
            <person name="Lipzen A."/>
            <person name="Chen C."/>
            <person name="Yan M."/>
            <person name="Daum C."/>
            <person name="Ng V."/>
            <person name="Clum A."/>
            <person name="Steindorff A."/>
            <person name="Ohm R.A."/>
            <person name="Martin F."/>
            <person name="Silar P."/>
            <person name="Natvig D.O."/>
            <person name="Lalanne C."/>
            <person name="Gautier V."/>
            <person name="Ament-Velasquez S.L."/>
            <person name="Kruys A."/>
            <person name="Hutchinson M.I."/>
            <person name="Powell A.J."/>
            <person name="Barry K."/>
            <person name="Miller A.N."/>
            <person name="Grigoriev I.V."/>
            <person name="Debuchy R."/>
            <person name="Gladieux P."/>
            <person name="Hiltunen Thoren M."/>
            <person name="Johannesson H."/>
        </authorList>
    </citation>
    <scope>NUCLEOTIDE SEQUENCE</scope>
    <source>
        <strain evidence="4">CBS 314.62</strain>
    </source>
</reference>
<gene>
    <name evidence="4" type="ORF">B0T22DRAFT_487920</name>
</gene>
<reference evidence="4" key="2">
    <citation type="submission" date="2023-06" db="EMBL/GenBank/DDBJ databases">
        <authorList>
            <consortium name="Lawrence Berkeley National Laboratory"/>
            <person name="Haridas S."/>
            <person name="Hensen N."/>
            <person name="Bonometti L."/>
            <person name="Westerberg I."/>
            <person name="Brannstrom I.O."/>
            <person name="Guillou S."/>
            <person name="Cros-Aarteil S."/>
            <person name="Calhoun S."/>
            <person name="Kuo A."/>
            <person name="Mondo S."/>
            <person name="Pangilinan J."/>
            <person name="Riley R."/>
            <person name="Labutti K."/>
            <person name="Andreopoulos B."/>
            <person name="Lipzen A."/>
            <person name="Chen C."/>
            <person name="Yanf M."/>
            <person name="Daum C."/>
            <person name="Ng V."/>
            <person name="Clum A."/>
            <person name="Steindorff A."/>
            <person name="Ohm R."/>
            <person name="Martin F."/>
            <person name="Silar P."/>
            <person name="Natvig D."/>
            <person name="Lalanne C."/>
            <person name="Gautier V."/>
            <person name="Ament-Velasquez S.L."/>
            <person name="Kruys A."/>
            <person name="Hutchinson M.I."/>
            <person name="Powell A.J."/>
            <person name="Barry K."/>
            <person name="Miller A.N."/>
            <person name="Grigoriev I.V."/>
            <person name="Debuchy R."/>
            <person name="Gladieux P."/>
            <person name="Thoren M.H."/>
            <person name="Johannesson H."/>
        </authorList>
    </citation>
    <scope>NUCLEOTIDE SEQUENCE</scope>
    <source>
        <strain evidence="4">CBS 314.62</strain>
    </source>
</reference>
<keyword evidence="2" id="KW-1133">Transmembrane helix</keyword>
<keyword evidence="2" id="KW-0812">Transmembrane</keyword>
<evidence type="ECO:0000313" key="5">
    <source>
        <dbReference type="Proteomes" id="UP001270362"/>
    </source>
</evidence>
<comment type="caution">
    <text evidence="4">The sequence shown here is derived from an EMBL/GenBank/DDBJ whole genome shotgun (WGS) entry which is preliminary data.</text>
</comment>
<evidence type="ECO:0000256" key="2">
    <source>
        <dbReference type="SAM" id="Phobius"/>
    </source>
</evidence>
<keyword evidence="5" id="KW-1185">Reference proteome</keyword>
<evidence type="ECO:0008006" key="6">
    <source>
        <dbReference type="Google" id="ProtNLM"/>
    </source>
</evidence>
<keyword evidence="3" id="KW-0732">Signal</keyword>
<evidence type="ECO:0000256" key="3">
    <source>
        <dbReference type="SAM" id="SignalP"/>
    </source>
</evidence>
<dbReference type="EMBL" id="JAULSO010000001">
    <property type="protein sequence ID" value="KAK3694397.1"/>
    <property type="molecule type" value="Genomic_DNA"/>
</dbReference>
<feature type="transmembrane region" description="Helical" evidence="2">
    <location>
        <begin position="192"/>
        <end position="215"/>
    </location>
</feature>
<protein>
    <recommendedName>
        <fullName evidence="6">Extracellular membrane protein CFEM domain-containing protein</fullName>
    </recommendedName>
</protein>